<name>A0A7W8XKH1_9HYPH</name>
<gene>
    <name evidence="1" type="ORF">GGI59_006242</name>
</gene>
<dbReference type="Proteomes" id="UP000528824">
    <property type="component" value="Unassembled WGS sequence"/>
</dbReference>
<dbReference type="EMBL" id="JACHBC010000024">
    <property type="protein sequence ID" value="MBB5564533.1"/>
    <property type="molecule type" value="Genomic_DNA"/>
</dbReference>
<evidence type="ECO:0000313" key="2">
    <source>
        <dbReference type="Proteomes" id="UP000528824"/>
    </source>
</evidence>
<proteinExistence type="predicted"/>
<accession>A0A7W8XKH1</accession>
<protein>
    <submittedName>
        <fullName evidence="1">Uncharacterized protein</fullName>
    </submittedName>
</protein>
<dbReference type="RefSeq" id="WP_183919732.1">
    <property type="nucleotide sequence ID" value="NZ_JACHBB010000025.1"/>
</dbReference>
<comment type="caution">
    <text evidence="1">The sequence shown here is derived from an EMBL/GenBank/DDBJ whole genome shotgun (WGS) entry which is preliminary data.</text>
</comment>
<dbReference type="AlphaFoldDB" id="A0A7W8XKH1"/>
<organism evidence="1 2">
    <name type="scientific">Rhizobium lentis</name>
    <dbReference type="NCBI Taxonomy" id="1138194"/>
    <lineage>
        <taxon>Bacteria</taxon>
        <taxon>Pseudomonadati</taxon>
        <taxon>Pseudomonadota</taxon>
        <taxon>Alphaproteobacteria</taxon>
        <taxon>Hyphomicrobiales</taxon>
        <taxon>Rhizobiaceae</taxon>
        <taxon>Rhizobium/Agrobacterium group</taxon>
        <taxon>Rhizobium</taxon>
    </lineage>
</organism>
<sequence length="386" mass="43399">MTTFESASMLVPSLMVERKMEEVSFADVRDRRGLWLTLSDSENLIAQNRNLVTPFPAVIADHIRDHFYEARNAAEVLCNFVAFENLYIDKLSLHNWKGSMKKLEEALGPLAEMVKLVEVDLDVYKAAIMQAMAYIGEAGLDQKYLETSTRHKGTSEYFDGGLKEMLDRMFKDHGFPSIPSQFVDSQGSVERVLFYANVQRFSGAPVRLAASHRAALRDFEGALPLSIIEVVEGTNALDHVQANVGSHAPKLLDTPIPPIFEMIIDQLKESHSKISMAEAIINIRNGWEGQCFRAYLWDVQEALASKNYPKLANLKSSLVSHLREFDAAGTSLTRWTRRLSLTLVPGTLIEIPLSLRVPRHHNHDYIGFIGRWLGPKATTAHPDRVP</sequence>
<keyword evidence="2" id="KW-1185">Reference proteome</keyword>
<reference evidence="1 2" key="1">
    <citation type="submission" date="2020-08" db="EMBL/GenBank/DDBJ databases">
        <title>Genomic Encyclopedia of Type Strains, Phase IV (KMG-V): Genome sequencing to study the core and pangenomes of soil and plant-associated prokaryotes.</title>
        <authorList>
            <person name="Whitman W."/>
        </authorList>
    </citation>
    <scope>NUCLEOTIDE SEQUENCE [LARGE SCALE GENOMIC DNA]</scope>
    <source>
        <strain evidence="1 2">SEMIA 4034</strain>
    </source>
</reference>
<evidence type="ECO:0000313" key="1">
    <source>
        <dbReference type="EMBL" id="MBB5564533.1"/>
    </source>
</evidence>